<evidence type="ECO:0000313" key="3">
    <source>
        <dbReference type="Proteomes" id="UP001239213"/>
    </source>
</evidence>
<evidence type="ECO:0000313" key="2">
    <source>
        <dbReference type="EMBL" id="KAK1467773.1"/>
    </source>
</evidence>
<dbReference type="EMBL" id="MPDP01000256">
    <property type="protein sequence ID" value="KAK1467773.1"/>
    <property type="molecule type" value="Genomic_DNA"/>
</dbReference>
<protein>
    <submittedName>
        <fullName evidence="2">Uncharacterized protein</fullName>
    </submittedName>
</protein>
<reference evidence="2" key="1">
    <citation type="submission" date="2016-11" db="EMBL/GenBank/DDBJ databases">
        <title>The genome sequence of Colletotrichum cuscutae.</title>
        <authorList>
            <person name="Baroncelli R."/>
        </authorList>
    </citation>
    <scope>NUCLEOTIDE SEQUENCE</scope>
    <source>
        <strain evidence="2">IMI 304802</strain>
    </source>
</reference>
<feature type="region of interest" description="Disordered" evidence="1">
    <location>
        <begin position="28"/>
        <end position="50"/>
    </location>
</feature>
<sequence>MLVIYIASVTIALCRQSGMELGMFRRHRPKSSSSFQRTTPTKQSGLTFTY</sequence>
<comment type="caution">
    <text evidence="2">The sequence shown here is derived from an EMBL/GenBank/DDBJ whole genome shotgun (WGS) entry which is preliminary data.</text>
</comment>
<name>A0AAI9UZS0_9PEZI</name>
<dbReference type="AlphaFoldDB" id="A0AAI9UZS0"/>
<accession>A0AAI9UZS0</accession>
<dbReference type="Proteomes" id="UP001239213">
    <property type="component" value="Unassembled WGS sequence"/>
</dbReference>
<organism evidence="2 3">
    <name type="scientific">Colletotrichum cuscutae</name>
    <dbReference type="NCBI Taxonomy" id="1209917"/>
    <lineage>
        <taxon>Eukaryota</taxon>
        <taxon>Fungi</taxon>
        <taxon>Dikarya</taxon>
        <taxon>Ascomycota</taxon>
        <taxon>Pezizomycotina</taxon>
        <taxon>Sordariomycetes</taxon>
        <taxon>Hypocreomycetidae</taxon>
        <taxon>Glomerellales</taxon>
        <taxon>Glomerellaceae</taxon>
        <taxon>Colletotrichum</taxon>
        <taxon>Colletotrichum acutatum species complex</taxon>
    </lineage>
</organism>
<evidence type="ECO:0000256" key="1">
    <source>
        <dbReference type="SAM" id="MobiDB-lite"/>
    </source>
</evidence>
<gene>
    <name evidence="2" type="ORF">CCUS01_07040</name>
</gene>
<proteinExistence type="predicted"/>
<feature type="compositionally biased region" description="Polar residues" evidence="1">
    <location>
        <begin position="31"/>
        <end position="50"/>
    </location>
</feature>
<keyword evidence="3" id="KW-1185">Reference proteome</keyword>